<organism evidence="1 2">
    <name type="scientific">Teladorsagia circumcincta</name>
    <name type="common">Brown stomach worm</name>
    <name type="synonym">Ostertagia circumcincta</name>
    <dbReference type="NCBI Taxonomy" id="45464"/>
    <lineage>
        <taxon>Eukaryota</taxon>
        <taxon>Metazoa</taxon>
        <taxon>Ecdysozoa</taxon>
        <taxon>Nematoda</taxon>
        <taxon>Chromadorea</taxon>
        <taxon>Rhabditida</taxon>
        <taxon>Rhabditina</taxon>
        <taxon>Rhabditomorpha</taxon>
        <taxon>Strongyloidea</taxon>
        <taxon>Trichostrongylidae</taxon>
        <taxon>Teladorsagia</taxon>
    </lineage>
</organism>
<dbReference type="Proteomes" id="UP000230423">
    <property type="component" value="Unassembled WGS sequence"/>
</dbReference>
<evidence type="ECO:0000313" key="1">
    <source>
        <dbReference type="EMBL" id="PIO55230.1"/>
    </source>
</evidence>
<evidence type="ECO:0000313" key="2">
    <source>
        <dbReference type="Proteomes" id="UP000230423"/>
    </source>
</evidence>
<keyword evidence="2" id="KW-1185">Reference proteome</keyword>
<proteinExistence type="predicted"/>
<gene>
    <name evidence="1" type="ORF">TELCIR_23384</name>
</gene>
<protein>
    <submittedName>
        <fullName evidence="1">Uncharacterized protein</fullName>
    </submittedName>
</protein>
<accession>A0A2G9TCX2</accession>
<name>A0A2G9TCX2_TELCI</name>
<reference evidence="1 2" key="1">
    <citation type="submission" date="2015-09" db="EMBL/GenBank/DDBJ databases">
        <title>Draft genome of the parasitic nematode Teladorsagia circumcincta isolate WARC Sus (inbred).</title>
        <authorList>
            <person name="Mitreva M."/>
        </authorList>
    </citation>
    <scope>NUCLEOTIDE SEQUENCE [LARGE SCALE GENOMIC DNA]</scope>
    <source>
        <strain evidence="1 2">S</strain>
    </source>
</reference>
<dbReference type="EMBL" id="KZ387795">
    <property type="protein sequence ID" value="PIO55230.1"/>
    <property type="molecule type" value="Genomic_DNA"/>
</dbReference>
<sequence length="39" mass="4494">MEGHPRYYKSAISSRNQLHDSFVVPCTVLHLPNEANLLR</sequence>
<dbReference type="AlphaFoldDB" id="A0A2G9TCX2"/>